<keyword evidence="1" id="KW-0472">Membrane</keyword>
<accession>A0A140L8J5</accession>
<name>A0A140L8J5_9FIRM</name>
<keyword evidence="1" id="KW-0812">Transmembrane</keyword>
<keyword evidence="1" id="KW-1133">Transmembrane helix</keyword>
<dbReference type="RefSeq" id="WP_157064897.1">
    <property type="nucleotide sequence ID" value="NZ_LOEE01000021.1"/>
</dbReference>
<evidence type="ECO:0000256" key="1">
    <source>
        <dbReference type="SAM" id="Phobius"/>
    </source>
</evidence>
<gene>
    <name evidence="2" type="ORF">AN619_08620</name>
</gene>
<evidence type="ECO:0000313" key="3">
    <source>
        <dbReference type="Proteomes" id="UP000070456"/>
    </source>
</evidence>
<evidence type="ECO:0000313" key="2">
    <source>
        <dbReference type="EMBL" id="KXG76870.1"/>
    </source>
</evidence>
<comment type="caution">
    <text evidence="2">The sequence shown here is derived from an EMBL/GenBank/DDBJ whole genome shotgun (WGS) entry which is preliminary data.</text>
</comment>
<dbReference type="EMBL" id="LOEE01000021">
    <property type="protein sequence ID" value="KXG76870.1"/>
    <property type="molecule type" value="Genomic_DNA"/>
</dbReference>
<proteinExistence type="predicted"/>
<organism evidence="2 3">
    <name type="scientific">Thermotalea metallivorans</name>
    <dbReference type="NCBI Taxonomy" id="520762"/>
    <lineage>
        <taxon>Bacteria</taxon>
        <taxon>Bacillati</taxon>
        <taxon>Bacillota</taxon>
        <taxon>Clostridia</taxon>
        <taxon>Peptostreptococcales</taxon>
        <taxon>Thermotaleaceae</taxon>
        <taxon>Thermotalea</taxon>
    </lineage>
</organism>
<dbReference type="AlphaFoldDB" id="A0A140L8J5"/>
<dbReference type="STRING" id="520762.AN619_08620"/>
<feature type="transmembrane region" description="Helical" evidence="1">
    <location>
        <begin position="6"/>
        <end position="25"/>
    </location>
</feature>
<reference evidence="2 3" key="1">
    <citation type="submission" date="2015-12" db="EMBL/GenBank/DDBJ databases">
        <title>Draft genome sequence of the thermoanaerobe Thermotalea metallivorans, an isolate from the runoff channel of the Great Artesian Basin, Australia.</title>
        <authorList>
            <person name="Patel B.K."/>
        </authorList>
    </citation>
    <scope>NUCLEOTIDE SEQUENCE [LARGE SCALE GENOMIC DNA]</scope>
    <source>
        <strain evidence="2 3">B2-1</strain>
    </source>
</reference>
<sequence length="58" mass="6607">MIYGYFIVIGLVIFLCAYGLGRRIGIKEGFAKGIHYAPIAFREEAYKTNRCPVCNKFN</sequence>
<protein>
    <submittedName>
        <fullName evidence="2">Uncharacterized protein</fullName>
    </submittedName>
</protein>
<keyword evidence="3" id="KW-1185">Reference proteome</keyword>
<dbReference type="Proteomes" id="UP000070456">
    <property type="component" value="Unassembled WGS sequence"/>
</dbReference>
<dbReference type="OrthoDB" id="2382413at2"/>